<feature type="region of interest" description="Disordered" evidence="1">
    <location>
        <begin position="1"/>
        <end position="35"/>
    </location>
</feature>
<dbReference type="EMBL" id="BKCJ010600084">
    <property type="protein sequence ID" value="GFB31526.1"/>
    <property type="molecule type" value="Genomic_DNA"/>
</dbReference>
<sequence length="35" mass="3943">MKVKDSLNVTFVETLPSPKTPPLEDDELVEEEAIE</sequence>
<protein>
    <submittedName>
        <fullName evidence="2">Uncharacterized protein</fullName>
    </submittedName>
</protein>
<comment type="caution">
    <text evidence="2">The sequence shown here is derived from an EMBL/GenBank/DDBJ whole genome shotgun (WGS) entry which is preliminary data.</text>
</comment>
<proteinExistence type="predicted"/>
<feature type="non-terminal residue" evidence="2">
    <location>
        <position position="35"/>
    </location>
</feature>
<feature type="compositionally biased region" description="Acidic residues" evidence="1">
    <location>
        <begin position="23"/>
        <end position="35"/>
    </location>
</feature>
<accession>A0A699L957</accession>
<evidence type="ECO:0000313" key="2">
    <source>
        <dbReference type="EMBL" id="GFB31526.1"/>
    </source>
</evidence>
<organism evidence="2">
    <name type="scientific">Tanacetum cinerariifolium</name>
    <name type="common">Dalmatian daisy</name>
    <name type="synonym">Chrysanthemum cinerariifolium</name>
    <dbReference type="NCBI Taxonomy" id="118510"/>
    <lineage>
        <taxon>Eukaryota</taxon>
        <taxon>Viridiplantae</taxon>
        <taxon>Streptophyta</taxon>
        <taxon>Embryophyta</taxon>
        <taxon>Tracheophyta</taxon>
        <taxon>Spermatophyta</taxon>
        <taxon>Magnoliopsida</taxon>
        <taxon>eudicotyledons</taxon>
        <taxon>Gunneridae</taxon>
        <taxon>Pentapetalae</taxon>
        <taxon>asterids</taxon>
        <taxon>campanulids</taxon>
        <taxon>Asterales</taxon>
        <taxon>Asteraceae</taxon>
        <taxon>Asteroideae</taxon>
        <taxon>Anthemideae</taxon>
        <taxon>Anthemidinae</taxon>
        <taxon>Tanacetum</taxon>
    </lineage>
</organism>
<reference evidence="2" key="1">
    <citation type="journal article" date="2019" name="Sci. Rep.">
        <title>Draft genome of Tanacetum cinerariifolium, the natural source of mosquito coil.</title>
        <authorList>
            <person name="Yamashiro T."/>
            <person name="Shiraishi A."/>
            <person name="Satake H."/>
            <person name="Nakayama K."/>
        </authorList>
    </citation>
    <scope>NUCLEOTIDE SEQUENCE</scope>
</reference>
<evidence type="ECO:0000256" key="1">
    <source>
        <dbReference type="SAM" id="MobiDB-lite"/>
    </source>
</evidence>
<dbReference type="AlphaFoldDB" id="A0A699L957"/>
<name>A0A699L957_TANCI</name>
<gene>
    <name evidence="2" type="ORF">Tci_703497</name>
</gene>